<reference evidence="1 2" key="1">
    <citation type="submission" date="2024-11" db="EMBL/GenBank/DDBJ databases">
        <authorList>
            <person name="Heng Y.C."/>
            <person name="Lim A.C.H."/>
            <person name="Lee J.K.Y."/>
            <person name="Kittelmann S."/>
        </authorList>
    </citation>
    <scope>NUCLEOTIDE SEQUENCE [LARGE SCALE GENOMIC DNA]</scope>
    <source>
        <strain evidence="1 2">WILCCON 0114</strain>
    </source>
</reference>
<dbReference type="EMBL" id="JBJIAA010000009">
    <property type="protein sequence ID" value="MFL0251140.1"/>
    <property type="molecule type" value="Genomic_DNA"/>
</dbReference>
<proteinExistence type="predicted"/>
<sequence length="339" mass="39994">MKFNMLENAMDSLNEAIDYYKNGIDNNDERCFKFCILLLSHSAELILKEILYTQHGILIYEDIDRVKNENDKTVGFKLALHRIKNICKVDLGRYNNYLLELFDVRNNIQHYKFSISSEMCTNIITSSFSAIEYIIYNILHRTFNDFEDIITEEQIEFLHDDKKMYNKKKKDIAQDILDHNMVKIGVEYIKNKFIYIPCPHCSEETLVNEGDIIECKFCGRKFNSIEDMYNEDFNCVISTHMCREIGRRKDVLRNIYECENCNNDTLIYSEVLGEWICLSCGNHISSITCDDCGDEVPNCEYNYTFAQSYTDTEDYMYLCNSCGKKLKDSEYGYCEYEIR</sequence>
<comment type="caution">
    <text evidence="1">The sequence shown here is derived from an EMBL/GenBank/DDBJ whole genome shotgun (WGS) entry which is preliminary data.</text>
</comment>
<accession>A0ABW8TFC1</accession>
<evidence type="ECO:0008006" key="3">
    <source>
        <dbReference type="Google" id="ProtNLM"/>
    </source>
</evidence>
<gene>
    <name evidence="1" type="ORF">ACJDT4_11955</name>
</gene>
<organism evidence="1 2">
    <name type="scientific">Clostridium neuense</name>
    <dbReference type="NCBI Taxonomy" id="1728934"/>
    <lineage>
        <taxon>Bacteria</taxon>
        <taxon>Bacillati</taxon>
        <taxon>Bacillota</taxon>
        <taxon>Clostridia</taxon>
        <taxon>Eubacteriales</taxon>
        <taxon>Clostridiaceae</taxon>
        <taxon>Clostridium</taxon>
    </lineage>
</organism>
<evidence type="ECO:0000313" key="1">
    <source>
        <dbReference type="EMBL" id="MFL0251140.1"/>
    </source>
</evidence>
<dbReference type="Proteomes" id="UP001623592">
    <property type="component" value="Unassembled WGS sequence"/>
</dbReference>
<protein>
    <recommendedName>
        <fullName evidence="3">DUF4145 domain-containing protein</fullName>
    </recommendedName>
</protein>
<evidence type="ECO:0000313" key="2">
    <source>
        <dbReference type="Proteomes" id="UP001623592"/>
    </source>
</evidence>
<name>A0ABW8TFC1_9CLOT</name>
<dbReference type="RefSeq" id="WP_406787796.1">
    <property type="nucleotide sequence ID" value="NZ_JBJIAA010000009.1"/>
</dbReference>
<keyword evidence="2" id="KW-1185">Reference proteome</keyword>